<dbReference type="InterPro" id="IPR056443">
    <property type="entry name" value="AEP_C962R"/>
</dbReference>
<organism evidence="4 5">
    <name type="scientific">Prorocentrum cordatum</name>
    <dbReference type="NCBI Taxonomy" id="2364126"/>
    <lineage>
        <taxon>Eukaryota</taxon>
        <taxon>Sar</taxon>
        <taxon>Alveolata</taxon>
        <taxon>Dinophyceae</taxon>
        <taxon>Prorocentrales</taxon>
        <taxon>Prorocentraceae</taxon>
        <taxon>Prorocentrum</taxon>
    </lineage>
</organism>
<evidence type="ECO:0000313" key="4">
    <source>
        <dbReference type="EMBL" id="CAK0873297.1"/>
    </source>
</evidence>
<evidence type="ECO:0000313" key="5">
    <source>
        <dbReference type="Proteomes" id="UP001189429"/>
    </source>
</evidence>
<evidence type="ECO:0000259" key="3">
    <source>
        <dbReference type="Pfam" id="PF23162"/>
    </source>
</evidence>
<feature type="region of interest" description="Disordered" evidence="1">
    <location>
        <begin position="404"/>
        <end position="441"/>
    </location>
</feature>
<feature type="domain" description="Right handed beta helix" evidence="2">
    <location>
        <begin position="1078"/>
        <end position="1178"/>
    </location>
</feature>
<dbReference type="Gene3D" id="2.160.20.10">
    <property type="entry name" value="Single-stranded right-handed beta-helix, Pectin lyase-like"/>
    <property type="match status" value="1"/>
</dbReference>
<gene>
    <name evidence="4" type="ORF">PCOR1329_LOCUS58554</name>
</gene>
<dbReference type="Pfam" id="PF23162">
    <property type="entry name" value="AEP_C962R"/>
    <property type="match status" value="1"/>
</dbReference>
<feature type="compositionally biased region" description="Basic and acidic residues" evidence="1">
    <location>
        <begin position="409"/>
        <end position="427"/>
    </location>
</feature>
<dbReference type="InterPro" id="IPR039448">
    <property type="entry name" value="Beta_helix"/>
</dbReference>
<dbReference type="Proteomes" id="UP001189429">
    <property type="component" value="Unassembled WGS sequence"/>
</dbReference>
<name>A0ABN9VJ64_9DINO</name>
<dbReference type="InterPro" id="IPR012334">
    <property type="entry name" value="Pectin_lyas_fold"/>
</dbReference>
<reference evidence="4" key="1">
    <citation type="submission" date="2023-10" db="EMBL/GenBank/DDBJ databases">
        <authorList>
            <person name="Chen Y."/>
            <person name="Shah S."/>
            <person name="Dougan E. K."/>
            <person name="Thang M."/>
            <person name="Chan C."/>
        </authorList>
    </citation>
    <scope>NUCLEOTIDE SEQUENCE [LARGE SCALE GENOMIC DNA]</scope>
</reference>
<feature type="domain" description="C962R-like N-terminal AEP" evidence="3">
    <location>
        <begin position="526"/>
        <end position="721"/>
    </location>
</feature>
<evidence type="ECO:0000256" key="1">
    <source>
        <dbReference type="SAM" id="MobiDB-lite"/>
    </source>
</evidence>
<evidence type="ECO:0008006" key="6">
    <source>
        <dbReference type="Google" id="ProtNLM"/>
    </source>
</evidence>
<dbReference type="InterPro" id="IPR011050">
    <property type="entry name" value="Pectin_lyase_fold/virulence"/>
</dbReference>
<dbReference type="EMBL" id="CAUYUJ010017266">
    <property type="protein sequence ID" value="CAK0873297.1"/>
    <property type="molecule type" value="Genomic_DNA"/>
</dbReference>
<dbReference type="SUPFAM" id="SSF51126">
    <property type="entry name" value="Pectin lyase-like"/>
    <property type="match status" value="1"/>
</dbReference>
<proteinExistence type="predicted"/>
<protein>
    <recommendedName>
        <fullName evidence="6">Right handed beta helix domain-containing protein</fullName>
    </recommendedName>
</protein>
<accession>A0ABN9VJ64</accession>
<comment type="caution">
    <text evidence="4">The sequence shown here is derived from an EMBL/GenBank/DDBJ whole genome shotgun (WGS) entry which is preliminary data.</text>
</comment>
<dbReference type="Pfam" id="PF13229">
    <property type="entry name" value="Beta_helix"/>
    <property type="match status" value="1"/>
</dbReference>
<sequence length="1346" mass="148018">MAEPPRAEGCTFRIGGQWTAFEGIADSRPPTVVSAGSVGGVLQGGLSCARAVKPGTWPLGTLKQGPGAVDDRPLAPLHVAVLAAPERPDRDDMPKYDRAALVDVSLDGEVSVSQEDGVVARLQLGSVAWLRTAFAPLVLDARFSELGPQKVAGSVGCRRAGSMVFCEGTLPGIDYSATDDFLLASLPLECRPKGGRRCFIAVCCHGGLMHVLRLLLDSSGRLAARRSHSQGRARDGHIYEVAKRQPGPLPLPLAPVRFVTDISGQLELLADARAPRQHAARKQLSYLGIGGDADETESPRDLDGFQVANCARHRSLVLLDGAVLLTARHRYTAFARVPHDCRPEHTVTLLVARGLPVGRFELERLDVTPAGELICPQLPEEMGVEHVIHLGGAVYGVPAVAGEFDSEPEEKTEPEVEPAERPVERGAQELPPAEGPAGAQAVSRELGDRVWGLSEQDRAWKRLRELEQRDRRFRGKFRSAAEFMEFERTLQWFRAHDCTESHRLTHSCFKGRSDFTQSGMLVFDTEEDLEGLNKAIAWLYERRIPVVLMERQTRIFPMIFDIDLKCTREETISKVPERIKNGRPFRGPVDFCRWHGADYLVFSSDMFLLRHLGKIVFQFFPDLPLLDLCVFNASGWDRVKNCVKVSVHLVAPYILVTPERLTAIRERMLEYLGECSEHKGHPIHALLNEYLEESDDNVWDKVVDQTVTSGTNGLRMPFCDKAQRSLKREFQERKRQGEVFSERELVDSHAYLREEAGRPCLPEGILRLWPVEGDDEHALPRAEWMCQGDDLPIDEWIRLGRCRYSWRVPLAPPGPTPWRPPLRFQWAEPSALWEDRLELKGSPVVRVFSGSAGEFRALWDEAMARFGRLQGRWLATSAGARWRGGLSDEAAHEVRYVERAGRAVLLLSPEPGAARVFAEFRRVLAGWTQPDDLGCVPLCGSPSDSHSAALHTIVTPSEDFPDLQSALDSVPVDEPLHRVLIRAGVHDLPATLVLQRPVLLEGEGRWETSLRANAVPVLRFEGVGASTAMVRNLHLEVLDDTVEGHGAAAVEMNFEGLAGGEPALVGCTLAAAGRWGTCIHATGSAPQIVRNRFSMARWGVVLVNANGRVEDNEFSGLGEDGLVMIGGAPWVHRNTISDCGGAGVLAGAECHAVLEINEVRECFTGVKLVGKRSEIIMRGGNRLLHNGLCDEHQLEAPPGVIPGGATATVRSCRPFAFLSKSADGLLLRLQECNDPAELTITIRAARRHGLYKAAFQAHERLTALRRMCPKGPPASAAPASCEVAVACKEWDGSVAGYGMQCVSTRPGMLCEVWKRDPSGWLLVKTSDHARGWCSPHVFTEGGLVTS</sequence>
<keyword evidence="5" id="KW-1185">Reference proteome</keyword>
<evidence type="ECO:0000259" key="2">
    <source>
        <dbReference type="Pfam" id="PF13229"/>
    </source>
</evidence>